<comment type="similarity">
    <text evidence="1">Belongs to the 'GDXG' lipolytic enzyme family.</text>
</comment>
<organism evidence="6 7">
    <name type="scientific">Didymosphaeria variabile</name>
    <dbReference type="NCBI Taxonomy" id="1932322"/>
    <lineage>
        <taxon>Eukaryota</taxon>
        <taxon>Fungi</taxon>
        <taxon>Dikarya</taxon>
        <taxon>Ascomycota</taxon>
        <taxon>Pezizomycotina</taxon>
        <taxon>Dothideomycetes</taxon>
        <taxon>Pleosporomycetidae</taxon>
        <taxon>Pleosporales</taxon>
        <taxon>Massarineae</taxon>
        <taxon>Didymosphaeriaceae</taxon>
        <taxon>Didymosphaeria</taxon>
    </lineage>
</organism>
<accession>A0A9W9C5L7</accession>
<dbReference type="PROSITE" id="PS51186">
    <property type="entry name" value="GNAT"/>
    <property type="match status" value="1"/>
</dbReference>
<feature type="transmembrane region" description="Helical" evidence="4">
    <location>
        <begin position="733"/>
        <end position="761"/>
    </location>
</feature>
<dbReference type="CDD" id="cd04301">
    <property type="entry name" value="NAT_SF"/>
    <property type="match status" value="1"/>
</dbReference>
<dbReference type="OrthoDB" id="3021074at2759"/>
<sequence length="1088" mass="120717">MLRHSDLAVSRAIFKPTTEVYQDLCKQTGRKPKTLEVEVNGKGSKEVRAHWVGDEGADVVVLYLHGGGYTQPASPGHLKYLDGLVQDLNDNTEGAASISFLVLAYSLAPEQATYPTQLREAAAALSHLVTVCGRSPSSIVLAGDSAGGGLALALLSHILRPKAGVPHVGLQMPLRGVLLFSPWVSFSTEFASYIRNKESDTLSAYILKKWAAMYLGEMDGGDEREVTWDVRSNDVYAEAFLAEPSWWSGLDSVVESMLIWVGGQELLHDPITDFVTKLKEGWKAQGGLEDDIVVIEGRDEAHIGPILNVSLGKKSKRMSQVDVETEKHAELQQRGIMATTTGSNGALETISYQYDSGDVTYNVTVSKEVFTLVAQNVMCAYPISDIYAPASRYLFYVLVALTFCSIRIRWLSHVFFGAVVAYAACAAINAFIIISHPPKLQDPQNVTIPYIPSNSNWTTGDDQVQALVTNTTYVEIQPDAVELDIDPITAIVVTACLVGLPLQIWSRTMRSSIIIRYMILLWNLIMLAASICALLAWPTTNLASPQYRFCFAGVLDSDSQASDGWDPKYWTGSWNATINDIFGHPQTTWQELSNNCFYPCWNTTQIIRQRSSLKSVVSDPHTNFAKLHNPNRAGDDAFAPLIYVAVWVFAAAQIFLYLVSALRLGSDELRSTIHEPHHLFRKKRLVWRQLARDARYSWITLRGIYRLPLRISRRIREREERPLLRDLIPVLRLLIDIIALIILVAVFLLSPCIVVAFICWIEWYIRNDGSANESINQVGQWAPLVSVGVVFLASALYHVLKEPLASEHEIRKEIEQNEASLQKLRRKLEKSSGIEDVELIIMSTSNALMIEKLQPKNVTPEMLEDAAALFSSSYGIWGPLAAEKIGKYCKPGQRVKMSVARLREQCLAPDTRSVFVRALSNGELAGYAFATRWDYQGHQVCWVTQLCVSPAFRNQKLATKLLFELRTGETDRSFGILSSHPHAILAALRAFGRGIEEVDMDMARLYAQGIIDASPVEYVKGAKLTGTLFGTGSGMESGTCCADTSFWVDHTEPLAALQQVKGKGVQWPFGELPEGCEYVVLVKGADVD</sequence>
<dbReference type="InterPro" id="IPR029058">
    <property type="entry name" value="AB_hydrolase_fold"/>
</dbReference>
<evidence type="ECO:0000313" key="6">
    <source>
        <dbReference type="EMBL" id="KAJ4346625.1"/>
    </source>
</evidence>
<feature type="transmembrane region" description="Helical" evidence="4">
    <location>
        <begin position="781"/>
        <end position="800"/>
    </location>
</feature>
<dbReference type="RefSeq" id="XP_056066425.1">
    <property type="nucleotide sequence ID" value="XM_056219298.1"/>
</dbReference>
<evidence type="ECO:0000256" key="2">
    <source>
        <dbReference type="ARBA" id="ARBA00022801"/>
    </source>
</evidence>
<dbReference type="Gene3D" id="3.40.630.30">
    <property type="match status" value="1"/>
</dbReference>
<comment type="caution">
    <text evidence="6">The sequence shown here is derived from an EMBL/GenBank/DDBJ whole genome shotgun (WGS) entry which is preliminary data.</text>
</comment>
<keyword evidence="4" id="KW-0812">Transmembrane</keyword>
<dbReference type="Pfam" id="PF07859">
    <property type="entry name" value="Abhydrolase_3"/>
    <property type="match status" value="1"/>
</dbReference>
<dbReference type="GeneID" id="80914086"/>
<dbReference type="SUPFAM" id="SSF53474">
    <property type="entry name" value="alpha/beta-Hydrolases"/>
    <property type="match status" value="1"/>
</dbReference>
<dbReference type="InterPro" id="IPR000182">
    <property type="entry name" value="GNAT_dom"/>
</dbReference>
<dbReference type="InterPro" id="IPR016181">
    <property type="entry name" value="Acyl_CoA_acyltransferase"/>
</dbReference>
<feature type="transmembrane region" description="Helical" evidence="4">
    <location>
        <begin position="637"/>
        <end position="659"/>
    </location>
</feature>
<feature type="transmembrane region" description="Helical" evidence="4">
    <location>
        <begin position="488"/>
        <end position="505"/>
    </location>
</feature>
<dbReference type="Pfam" id="PF00583">
    <property type="entry name" value="Acetyltransf_1"/>
    <property type="match status" value="1"/>
</dbReference>
<dbReference type="SUPFAM" id="SSF55729">
    <property type="entry name" value="Acyl-CoA N-acyltransferases (Nat)"/>
    <property type="match status" value="1"/>
</dbReference>
<feature type="transmembrane region" description="Helical" evidence="4">
    <location>
        <begin position="386"/>
        <end position="406"/>
    </location>
</feature>
<dbReference type="GO" id="GO:0016787">
    <property type="term" value="F:hydrolase activity"/>
    <property type="evidence" value="ECO:0007669"/>
    <property type="project" value="UniProtKB-KW"/>
</dbReference>
<proteinExistence type="inferred from homology"/>
<feature type="transmembrane region" description="Helical" evidence="4">
    <location>
        <begin position="517"/>
        <end position="537"/>
    </location>
</feature>
<keyword evidence="2" id="KW-0378">Hydrolase</keyword>
<keyword evidence="4" id="KW-0472">Membrane</keyword>
<name>A0A9W9C5L7_9PLEO</name>
<evidence type="ECO:0000259" key="5">
    <source>
        <dbReference type="PROSITE" id="PS51186"/>
    </source>
</evidence>
<evidence type="ECO:0000256" key="3">
    <source>
        <dbReference type="PROSITE-ProRule" id="PRU10038"/>
    </source>
</evidence>
<reference evidence="6" key="1">
    <citation type="submission" date="2022-10" db="EMBL/GenBank/DDBJ databases">
        <title>Tapping the CABI collections for fungal endophytes: first genome assemblies for Collariella, Neodidymelliopsis, Ascochyta clinopodiicola, Didymella pomorum, Didymosphaeria variabile, Neocosmospora piperis and Neocucurbitaria cava.</title>
        <authorList>
            <person name="Hill R."/>
        </authorList>
    </citation>
    <scope>NUCLEOTIDE SEQUENCE</scope>
    <source>
        <strain evidence="6">IMI 356815</strain>
    </source>
</reference>
<dbReference type="Gene3D" id="3.40.50.1820">
    <property type="entry name" value="alpha/beta hydrolase"/>
    <property type="match status" value="1"/>
</dbReference>
<dbReference type="GO" id="GO:0016747">
    <property type="term" value="F:acyltransferase activity, transferring groups other than amino-acyl groups"/>
    <property type="evidence" value="ECO:0007669"/>
    <property type="project" value="InterPro"/>
</dbReference>
<dbReference type="InterPro" id="IPR050300">
    <property type="entry name" value="GDXG_lipolytic_enzyme"/>
</dbReference>
<dbReference type="PANTHER" id="PTHR48081">
    <property type="entry name" value="AB HYDROLASE SUPERFAMILY PROTEIN C4A8.06C"/>
    <property type="match status" value="1"/>
</dbReference>
<feature type="active site" evidence="3">
    <location>
        <position position="145"/>
    </location>
</feature>
<evidence type="ECO:0000313" key="7">
    <source>
        <dbReference type="Proteomes" id="UP001140513"/>
    </source>
</evidence>
<protein>
    <recommendedName>
        <fullName evidence="5">N-acetyltransferase domain-containing protein</fullName>
    </recommendedName>
</protein>
<evidence type="ECO:0000256" key="1">
    <source>
        <dbReference type="ARBA" id="ARBA00010515"/>
    </source>
</evidence>
<keyword evidence="7" id="KW-1185">Reference proteome</keyword>
<feature type="domain" description="N-acetyltransferase" evidence="5">
    <location>
        <begin position="848"/>
        <end position="1017"/>
    </location>
</feature>
<dbReference type="PANTHER" id="PTHR48081:SF31">
    <property type="entry name" value="STERYL ACETYL HYDROLASE MUG81-RELATED"/>
    <property type="match status" value="1"/>
</dbReference>
<dbReference type="Proteomes" id="UP001140513">
    <property type="component" value="Unassembled WGS sequence"/>
</dbReference>
<evidence type="ECO:0000256" key="4">
    <source>
        <dbReference type="SAM" id="Phobius"/>
    </source>
</evidence>
<dbReference type="InterPro" id="IPR013094">
    <property type="entry name" value="AB_hydrolase_3"/>
</dbReference>
<gene>
    <name evidence="6" type="ORF">N0V89_010556</name>
</gene>
<dbReference type="AlphaFoldDB" id="A0A9W9C5L7"/>
<dbReference type="EMBL" id="JAPEUX010000008">
    <property type="protein sequence ID" value="KAJ4346625.1"/>
    <property type="molecule type" value="Genomic_DNA"/>
</dbReference>
<dbReference type="PROSITE" id="PS01174">
    <property type="entry name" value="LIPASE_GDXG_SER"/>
    <property type="match status" value="1"/>
</dbReference>
<keyword evidence="4" id="KW-1133">Transmembrane helix</keyword>
<feature type="transmembrane region" description="Helical" evidence="4">
    <location>
        <begin position="413"/>
        <end position="434"/>
    </location>
</feature>
<dbReference type="InterPro" id="IPR033140">
    <property type="entry name" value="Lipase_GDXG_put_SER_AS"/>
</dbReference>